<gene>
    <name evidence="1" type="ORF">SAMN04515674_101140</name>
</gene>
<dbReference type="Proteomes" id="UP000199306">
    <property type="component" value="Unassembled WGS sequence"/>
</dbReference>
<accession>A0A1I5M5L7</accession>
<dbReference type="AlphaFoldDB" id="A0A1I5M5L7"/>
<dbReference type="STRING" id="1079859.SAMN04515674_101140"/>
<organism evidence="1 2">
    <name type="scientific">Pseudarcicella hirudinis</name>
    <dbReference type="NCBI Taxonomy" id="1079859"/>
    <lineage>
        <taxon>Bacteria</taxon>
        <taxon>Pseudomonadati</taxon>
        <taxon>Bacteroidota</taxon>
        <taxon>Cytophagia</taxon>
        <taxon>Cytophagales</taxon>
        <taxon>Flectobacillaceae</taxon>
        <taxon>Pseudarcicella</taxon>
    </lineage>
</organism>
<name>A0A1I5M5L7_9BACT</name>
<keyword evidence="2" id="KW-1185">Reference proteome</keyword>
<evidence type="ECO:0000313" key="1">
    <source>
        <dbReference type="EMBL" id="SFP04793.1"/>
    </source>
</evidence>
<evidence type="ECO:0000313" key="2">
    <source>
        <dbReference type="Proteomes" id="UP000199306"/>
    </source>
</evidence>
<protein>
    <submittedName>
        <fullName evidence="1">Uncharacterized protein</fullName>
    </submittedName>
</protein>
<proteinExistence type="predicted"/>
<sequence length="138" mass="16127">MENQSNECCETFFTSGQINLSAMLKDYELWIEKLRLTAETLNLSKMQFNVFSKNNALISTFLEKFSSGEKDIRERIGLYQEASLKIREKDEQMINQLMAIHHQAKCDFCRFSHRIQVIVRAKEEAFLSGFMPFRGSLN</sequence>
<reference evidence="1 2" key="1">
    <citation type="submission" date="2016-10" db="EMBL/GenBank/DDBJ databases">
        <authorList>
            <person name="de Groot N.N."/>
        </authorList>
    </citation>
    <scope>NUCLEOTIDE SEQUENCE [LARGE SCALE GENOMIC DNA]</scope>
    <source>
        <strain evidence="2">E92,LMG 26720,CCM 7988</strain>
    </source>
</reference>
<dbReference type="EMBL" id="FOXH01000001">
    <property type="protein sequence ID" value="SFP04793.1"/>
    <property type="molecule type" value="Genomic_DNA"/>
</dbReference>
<dbReference type="RefSeq" id="WP_143095108.1">
    <property type="nucleotide sequence ID" value="NZ_FOXH01000001.1"/>
</dbReference>